<dbReference type="GO" id="GO:0003676">
    <property type="term" value="F:nucleic acid binding"/>
    <property type="evidence" value="ECO:0007669"/>
    <property type="project" value="InterPro"/>
</dbReference>
<dbReference type="OrthoDB" id="2767693at2759"/>
<feature type="domain" description="DDE-1" evidence="1">
    <location>
        <begin position="8"/>
        <end position="133"/>
    </location>
</feature>
<reference evidence="2 3" key="1">
    <citation type="journal article" date="2012" name="BMC Genomics">
        <title>Comparative genomics of the white-rot fungi, Phanerochaete carnosa and P. chrysosporium, to elucidate the genetic basis of the distinct wood types they colonize.</title>
        <authorList>
            <person name="Suzuki H."/>
            <person name="MacDonald J."/>
            <person name="Syed K."/>
            <person name="Salamov A."/>
            <person name="Hori C."/>
            <person name="Aerts A."/>
            <person name="Henrissat B."/>
            <person name="Wiebenga A."/>
            <person name="vanKuyk P.A."/>
            <person name="Barry K."/>
            <person name="Lindquist E."/>
            <person name="LaButti K."/>
            <person name="Lapidus A."/>
            <person name="Lucas S."/>
            <person name="Coutinho P."/>
            <person name="Gong Y."/>
            <person name="Samejima M."/>
            <person name="Mahadevan R."/>
            <person name="Abou-Zaid M."/>
            <person name="de Vries R.P."/>
            <person name="Igarashi K."/>
            <person name="Yadav J.S."/>
            <person name="Grigoriev I.V."/>
            <person name="Master E.R."/>
        </authorList>
    </citation>
    <scope>NUCLEOTIDE SEQUENCE [LARGE SCALE GENOMIC DNA]</scope>
    <source>
        <strain evidence="2 3">HHB-10118-sp</strain>
    </source>
</reference>
<dbReference type="Proteomes" id="UP000008370">
    <property type="component" value="Unassembled WGS sequence"/>
</dbReference>
<accession>K5W4J4</accession>
<dbReference type="GeneID" id="18920982"/>
<dbReference type="Pfam" id="PF03184">
    <property type="entry name" value="DDE_1"/>
    <property type="match status" value="1"/>
</dbReference>
<protein>
    <recommendedName>
        <fullName evidence="1">DDE-1 domain-containing protein</fullName>
    </recommendedName>
</protein>
<evidence type="ECO:0000313" key="3">
    <source>
        <dbReference type="Proteomes" id="UP000008370"/>
    </source>
</evidence>
<evidence type="ECO:0000259" key="1">
    <source>
        <dbReference type="Pfam" id="PF03184"/>
    </source>
</evidence>
<dbReference type="KEGG" id="pco:PHACADRAFT_97693"/>
<name>K5W4J4_PHACS</name>
<keyword evidence="3" id="KW-1185">Reference proteome</keyword>
<evidence type="ECO:0000313" key="2">
    <source>
        <dbReference type="EMBL" id="EKM53854.1"/>
    </source>
</evidence>
<organism evidence="2 3">
    <name type="scientific">Phanerochaete carnosa (strain HHB-10118-sp)</name>
    <name type="common">White-rot fungus</name>
    <name type="synonym">Peniophora carnosa</name>
    <dbReference type="NCBI Taxonomy" id="650164"/>
    <lineage>
        <taxon>Eukaryota</taxon>
        <taxon>Fungi</taxon>
        <taxon>Dikarya</taxon>
        <taxon>Basidiomycota</taxon>
        <taxon>Agaricomycotina</taxon>
        <taxon>Agaricomycetes</taxon>
        <taxon>Polyporales</taxon>
        <taxon>Phanerochaetaceae</taxon>
        <taxon>Phanerochaete</taxon>
    </lineage>
</organism>
<dbReference type="InParanoid" id="K5W4J4"/>
<dbReference type="RefSeq" id="XP_007396570.1">
    <property type="nucleotide sequence ID" value="XM_007396508.1"/>
</dbReference>
<sequence>MCSYVNHILVPYLNRMKEELGLSPDHECILELDVWSVHRSKQFRTWMKTTHPWIILDFVPGGCTEIWQPCDVGIQRLMKLSIRHAQHEDLVAEVQHKLRTGVSPADLHIDDTLGTLRNRSVQWLVNAYHTINDKVIVEKVRSFPSAFRLGSQVVL</sequence>
<proteinExistence type="predicted"/>
<dbReference type="AlphaFoldDB" id="K5W4J4"/>
<gene>
    <name evidence="2" type="ORF">PHACADRAFT_97693</name>
</gene>
<dbReference type="EMBL" id="JH930473">
    <property type="protein sequence ID" value="EKM53854.1"/>
    <property type="molecule type" value="Genomic_DNA"/>
</dbReference>
<dbReference type="HOGENOM" id="CLU_046752_5_0_1"/>
<dbReference type="InterPro" id="IPR004875">
    <property type="entry name" value="DDE_SF_endonuclease_dom"/>
</dbReference>